<proteinExistence type="predicted"/>
<protein>
    <submittedName>
        <fullName evidence="1">Uncharacterized protein</fullName>
    </submittedName>
</protein>
<organism evidence="1">
    <name type="scientific">marine sediment metagenome</name>
    <dbReference type="NCBI Taxonomy" id="412755"/>
    <lineage>
        <taxon>unclassified sequences</taxon>
        <taxon>metagenomes</taxon>
        <taxon>ecological metagenomes</taxon>
    </lineage>
</organism>
<comment type="caution">
    <text evidence="1">The sequence shown here is derived from an EMBL/GenBank/DDBJ whole genome shotgun (WGS) entry which is preliminary data.</text>
</comment>
<accession>X1S491</accession>
<reference evidence="1" key="1">
    <citation type="journal article" date="2014" name="Front. Microbiol.">
        <title>High frequency of phylogenetically diverse reductive dehalogenase-homologous genes in deep subseafloor sedimentary metagenomes.</title>
        <authorList>
            <person name="Kawai M."/>
            <person name="Futagami T."/>
            <person name="Toyoda A."/>
            <person name="Takaki Y."/>
            <person name="Nishi S."/>
            <person name="Hori S."/>
            <person name="Arai W."/>
            <person name="Tsubouchi T."/>
            <person name="Morono Y."/>
            <person name="Uchiyama I."/>
            <person name="Ito T."/>
            <person name="Fujiyama A."/>
            <person name="Inagaki F."/>
            <person name="Takami H."/>
        </authorList>
    </citation>
    <scope>NUCLEOTIDE SEQUENCE</scope>
    <source>
        <strain evidence="1">Expedition CK06-06</strain>
    </source>
</reference>
<evidence type="ECO:0000313" key="1">
    <source>
        <dbReference type="EMBL" id="GAI70260.1"/>
    </source>
</evidence>
<gene>
    <name evidence="1" type="ORF">S06H3_66679</name>
</gene>
<feature type="non-terminal residue" evidence="1">
    <location>
        <position position="1"/>
    </location>
</feature>
<dbReference type="EMBL" id="BARV01045587">
    <property type="protein sequence ID" value="GAI70260.1"/>
    <property type="molecule type" value="Genomic_DNA"/>
</dbReference>
<dbReference type="AlphaFoldDB" id="X1S491"/>
<name>X1S491_9ZZZZ</name>
<sequence length="29" mass="3300">QLIEQALVMKREEAPALRALLVLSRVPRV</sequence>